<reference evidence="6 7" key="1">
    <citation type="journal article" date="2017" name="Genome Announc.">
        <title>Genome sequence of the saprophytic ascomycete Epicoccum nigrum ICMP 19927 strain isolated from New Zealand.</title>
        <authorList>
            <person name="Fokin M."/>
            <person name="Fleetwood D."/>
            <person name="Weir B.S."/>
            <person name="Villas-Boas S.G."/>
        </authorList>
    </citation>
    <scope>NUCLEOTIDE SEQUENCE [LARGE SCALE GENOMIC DNA]</scope>
    <source>
        <strain evidence="6 7">ICMP 19927</strain>
    </source>
</reference>
<protein>
    <submittedName>
        <fullName evidence="6">Uncharacterized protein</fullName>
    </submittedName>
</protein>
<dbReference type="OMA" id="HSNTESI"/>
<dbReference type="InParanoid" id="A0A1Y2LI90"/>
<feature type="transmembrane region" description="Helical" evidence="5">
    <location>
        <begin position="78"/>
        <end position="101"/>
    </location>
</feature>
<dbReference type="STRING" id="105696.A0A1Y2LI90"/>
<evidence type="ECO:0000256" key="3">
    <source>
        <dbReference type="ARBA" id="ARBA00022989"/>
    </source>
</evidence>
<evidence type="ECO:0000256" key="1">
    <source>
        <dbReference type="ARBA" id="ARBA00004141"/>
    </source>
</evidence>
<dbReference type="EMBL" id="KZ107863">
    <property type="protein sequence ID" value="OSS43601.1"/>
    <property type="molecule type" value="Genomic_DNA"/>
</dbReference>
<evidence type="ECO:0000313" key="7">
    <source>
        <dbReference type="Proteomes" id="UP000193240"/>
    </source>
</evidence>
<dbReference type="PANTHER" id="PTHR31465">
    <property type="entry name" value="PROTEIN RTA1-RELATED"/>
    <property type="match status" value="1"/>
</dbReference>
<gene>
    <name evidence="6" type="ORF">B5807_11803</name>
</gene>
<evidence type="ECO:0000313" key="6">
    <source>
        <dbReference type="EMBL" id="OSS43601.1"/>
    </source>
</evidence>
<sequence length="147" mass="16544">MLFPRKDGYTDQPLYPYNPSETAARAFLAMFAIAGFLHLIFMFPYRAWFPIPMIIGSAMEAGSYYLRSKSHDSIHQILPFILSTLLIMGAAPMLAATIYMSLKRIVNALDASDYSPISLRWVSKLFVLFDVACFVSQIAGSAMRADW</sequence>
<feature type="transmembrane region" description="Helical" evidence="5">
    <location>
        <begin position="22"/>
        <end position="41"/>
    </location>
</feature>
<dbReference type="GO" id="GO:0016020">
    <property type="term" value="C:membrane"/>
    <property type="evidence" value="ECO:0007669"/>
    <property type="project" value="UniProtKB-SubCell"/>
</dbReference>
<comment type="subcellular location">
    <subcellularLocation>
        <location evidence="1">Membrane</location>
        <topology evidence="1">Multi-pass membrane protein</topology>
    </subcellularLocation>
</comment>
<evidence type="ECO:0000256" key="2">
    <source>
        <dbReference type="ARBA" id="ARBA00022692"/>
    </source>
</evidence>
<dbReference type="AlphaFoldDB" id="A0A1Y2LI90"/>
<proteinExistence type="predicted"/>
<evidence type="ECO:0000256" key="4">
    <source>
        <dbReference type="ARBA" id="ARBA00023136"/>
    </source>
</evidence>
<keyword evidence="3 5" id="KW-1133">Transmembrane helix</keyword>
<keyword evidence="4 5" id="KW-0472">Membrane</keyword>
<dbReference type="Pfam" id="PF04479">
    <property type="entry name" value="RTA1"/>
    <property type="match status" value="1"/>
</dbReference>
<evidence type="ECO:0000256" key="5">
    <source>
        <dbReference type="SAM" id="Phobius"/>
    </source>
</evidence>
<keyword evidence="7" id="KW-1185">Reference proteome</keyword>
<dbReference type="Proteomes" id="UP000193240">
    <property type="component" value="Unassembled WGS sequence"/>
</dbReference>
<name>A0A1Y2LI90_EPING</name>
<dbReference type="InterPro" id="IPR007568">
    <property type="entry name" value="RTA1"/>
</dbReference>
<dbReference type="PANTHER" id="PTHR31465:SF17">
    <property type="entry name" value="DOMAIN PROTEIN, PUTATIVE (AFU_ORTHOLOGUE AFUA_5G09900)-RELATED"/>
    <property type="match status" value="1"/>
</dbReference>
<accession>A0A1Y2LI90</accession>
<organism evidence="6 7">
    <name type="scientific">Epicoccum nigrum</name>
    <name type="common">Soil fungus</name>
    <name type="synonym">Epicoccum purpurascens</name>
    <dbReference type="NCBI Taxonomy" id="105696"/>
    <lineage>
        <taxon>Eukaryota</taxon>
        <taxon>Fungi</taxon>
        <taxon>Dikarya</taxon>
        <taxon>Ascomycota</taxon>
        <taxon>Pezizomycotina</taxon>
        <taxon>Dothideomycetes</taxon>
        <taxon>Pleosporomycetidae</taxon>
        <taxon>Pleosporales</taxon>
        <taxon>Pleosporineae</taxon>
        <taxon>Didymellaceae</taxon>
        <taxon>Epicoccum</taxon>
    </lineage>
</organism>
<keyword evidence="2 5" id="KW-0812">Transmembrane</keyword>